<feature type="domain" description="Tr-type G" evidence="5">
    <location>
        <begin position="96"/>
        <end position="384"/>
    </location>
</feature>
<dbReference type="SUPFAM" id="SSF50447">
    <property type="entry name" value="Translation proteins"/>
    <property type="match status" value="1"/>
</dbReference>
<evidence type="ECO:0000259" key="5">
    <source>
        <dbReference type="Pfam" id="PF00009"/>
    </source>
</evidence>
<keyword evidence="3" id="KW-0342">GTP-binding</keyword>
<dbReference type="Pfam" id="PF00009">
    <property type="entry name" value="GTP_EFTU"/>
    <property type="match status" value="1"/>
</dbReference>
<evidence type="ECO:0000256" key="2">
    <source>
        <dbReference type="ARBA" id="ARBA00022741"/>
    </source>
</evidence>
<name>A0A0L0SBV5_ALLM3</name>
<keyword evidence="2" id="KW-0547">Nucleotide-binding</keyword>
<dbReference type="eggNOG" id="KOG0052">
    <property type="taxonomic scope" value="Eukaryota"/>
</dbReference>
<dbReference type="VEuPathDB" id="FungiDB:AMAG_05371"/>
<dbReference type="InterPro" id="IPR000795">
    <property type="entry name" value="T_Tr_GTP-bd_dom"/>
</dbReference>
<organism evidence="7 8">
    <name type="scientific">Allomyces macrogynus (strain ATCC 38327)</name>
    <name type="common">Allomyces javanicus var. macrogynus</name>
    <dbReference type="NCBI Taxonomy" id="578462"/>
    <lineage>
        <taxon>Eukaryota</taxon>
        <taxon>Fungi</taxon>
        <taxon>Fungi incertae sedis</taxon>
        <taxon>Blastocladiomycota</taxon>
        <taxon>Blastocladiomycetes</taxon>
        <taxon>Blastocladiales</taxon>
        <taxon>Blastocladiaceae</taxon>
        <taxon>Allomyces</taxon>
    </lineage>
</organism>
<dbReference type="OrthoDB" id="5570111at2759"/>
<proteinExistence type="inferred from homology"/>
<dbReference type="STRING" id="578462.A0A0L0SBV5"/>
<evidence type="ECO:0000256" key="4">
    <source>
        <dbReference type="SAM" id="MobiDB-lite"/>
    </source>
</evidence>
<dbReference type="SUPFAM" id="SSF50465">
    <property type="entry name" value="EF-Tu/eEF-1alpha/eIF2-gamma C-terminal domain"/>
    <property type="match status" value="1"/>
</dbReference>
<feature type="region of interest" description="Disordered" evidence="4">
    <location>
        <begin position="141"/>
        <end position="163"/>
    </location>
</feature>
<dbReference type="EMBL" id="GG745335">
    <property type="protein sequence ID" value="KNE59922.1"/>
    <property type="molecule type" value="Genomic_DNA"/>
</dbReference>
<feature type="domain" description="GTP-eEF1A C-terminal" evidence="6">
    <location>
        <begin position="561"/>
        <end position="654"/>
    </location>
</feature>
<dbReference type="InterPro" id="IPR009000">
    <property type="entry name" value="Transl_B-barrel_sf"/>
</dbReference>
<dbReference type="InterPro" id="IPR027417">
    <property type="entry name" value="P-loop_NTPase"/>
</dbReference>
<reference evidence="8" key="2">
    <citation type="submission" date="2009-11" db="EMBL/GenBank/DDBJ databases">
        <title>The Genome Sequence of Allomyces macrogynus strain ATCC 38327.</title>
        <authorList>
            <consortium name="The Broad Institute Genome Sequencing Platform"/>
            <person name="Russ C."/>
            <person name="Cuomo C."/>
            <person name="Shea T."/>
            <person name="Young S.K."/>
            <person name="Zeng Q."/>
            <person name="Koehrsen M."/>
            <person name="Haas B."/>
            <person name="Borodovsky M."/>
            <person name="Guigo R."/>
            <person name="Alvarado L."/>
            <person name="Berlin A."/>
            <person name="Borenstein D."/>
            <person name="Chen Z."/>
            <person name="Engels R."/>
            <person name="Freedman E."/>
            <person name="Gellesch M."/>
            <person name="Goldberg J."/>
            <person name="Griggs A."/>
            <person name="Gujja S."/>
            <person name="Heiman D."/>
            <person name="Hepburn T."/>
            <person name="Howarth C."/>
            <person name="Jen D."/>
            <person name="Larson L."/>
            <person name="Lewis B."/>
            <person name="Mehta T."/>
            <person name="Park D."/>
            <person name="Pearson M."/>
            <person name="Roberts A."/>
            <person name="Saif S."/>
            <person name="Shenoy N."/>
            <person name="Sisk P."/>
            <person name="Stolte C."/>
            <person name="Sykes S."/>
            <person name="Walk T."/>
            <person name="White J."/>
            <person name="Yandava C."/>
            <person name="Burger G."/>
            <person name="Gray M.W."/>
            <person name="Holland P.W.H."/>
            <person name="King N."/>
            <person name="Lang F.B.F."/>
            <person name="Roger A.J."/>
            <person name="Ruiz-Trillo I."/>
            <person name="Lander E."/>
            <person name="Nusbaum C."/>
        </authorList>
    </citation>
    <scope>NUCLEOTIDE SEQUENCE [LARGE SCALE GENOMIC DNA]</scope>
    <source>
        <strain evidence="8">ATCC 38327</strain>
    </source>
</reference>
<comment type="similarity">
    <text evidence="1">Belongs to the TRAFAC class translation factor GTPase superfamily. Classic translation factor GTPase family. EF-Tu/EF-1A subfamily.</text>
</comment>
<dbReference type="AlphaFoldDB" id="A0A0L0SBV5"/>
<evidence type="ECO:0000256" key="3">
    <source>
        <dbReference type="ARBA" id="ARBA00023134"/>
    </source>
</evidence>
<dbReference type="InterPro" id="IPR009001">
    <property type="entry name" value="Transl_elong_EF1A/Init_IF2_C"/>
</dbReference>
<gene>
    <name evidence="7" type="ORF">AMAG_05371</name>
</gene>
<dbReference type="InterPro" id="IPR050100">
    <property type="entry name" value="TRAFAC_GTPase_members"/>
</dbReference>
<dbReference type="GO" id="GO:0005525">
    <property type="term" value="F:GTP binding"/>
    <property type="evidence" value="ECO:0007669"/>
    <property type="project" value="UniProtKB-KW"/>
</dbReference>
<accession>A0A0L0SBV5</accession>
<dbReference type="GO" id="GO:0003924">
    <property type="term" value="F:GTPase activity"/>
    <property type="evidence" value="ECO:0007669"/>
    <property type="project" value="InterPro"/>
</dbReference>
<evidence type="ECO:0000259" key="6">
    <source>
        <dbReference type="Pfam" id="PF22594"/>
    </source>
</evidence>
<feature type="region of interest" description="Disordered" evidence="4">
    <location>
        <begin position="492"/>
        <end position="549"/>
    </location>
</feature>
<reference evidence="7 8" key="1">
    <citation type="submission" date="2009-11" db="EMBL/GenBank/DDBJ databases">
        <title>Annotation of Allomyces macrogynus ATCC 38327.</title>
        <authorList>
            <consortium name="The Broad Institute Genome Sequencing Platform"/>
            <person name="Russ C."/>
            <person name="Cuomo C."/>
            <person name="Burger G."/>
            <person name="Gray M.W."/>
            <person name="Holland P.W.H."/>
            <person name="King N."/>
            <person name="Lang F.B.F."/>
            <person name="Roger A.J."/>
            <person name="Ruiz-Trillo I."/>
            <person name="Young S.K."/>
            <person name="Zeng Q."/>
            <person name="Gargeya S."/>
            <person name="Fitzgerald M."/>
            <person name="Haas B."/>
            <person name="Abouelleil A."/>
            <person name="Alvarado L."/>
            <person name="Arachchi H.M."/>
            <person name="Berlin A."/>
            <person name="Chapman S.B."/>
            <person name="Gearin G."/>
            <person name="Goldberg J."/>
            <person name="Griggs A."/>
            <person name="Gujja S."/>
            <person name="Hansen M."/>
            <person name="Heiman D."/>
            <person name="Howarth C."/>
            <person name="Larimer J."/>
            <person name="Lui A."/>
            <person name="MacDonald P.J.P."/>
            <person name="McCowen C."/>
            <person name="Montmayeur A."/>
            <person name="Murphy C."/>
            <person name="Neiman D."/>
            <person name="Pearson M."/>
            <person name="Priest M."/>
            <person name="Roberts A."/>
            <person name="Saif S."/>
            <person name="Shea T."/>
            <person name="Sisk P."/>
            <person name="Stolte C."/>
            <person name="Sykes S."/>
            <person name="Wortman J."/>
            <person name="Nusbaum C."/>
            <person name="Birren B."/>
        </authorList>
    </citation>
    <scope>NUCLEOTIDE SEQUENCE [LARGE SCALE GENOMIC DNA]</scope>
    <source>
        <strain evidence="7 8">ATCC 38327</strain>
    </source>
</reference>
<evidence type="ECO:0000313" key="7">
    <source>
        <dbReference type="EMBL" id="KNE59922.1"/>
    </source>
</evidence>
<dbReference type="Proteomes" id="UP000054350">
    <property type="component" value="Unassembled WGS sequence"/>
</dbReference>
<sequence length="706" mass="73110">MLFHQVSDVVATHFSRASDTQVSPALHVFGVSFVSPRAREIKAVGDQSPVAKPTEAAALAAPMGVLLSGLTPATPSTPSTGPTITHAGPVEKLPLTVALIGAPGAGKSALAGHLQFCTGNLPAATVTAFERIAHGAVHGGAIPSSKAPDTPALPPVPVPTTARRPSTKLLAPKTGTTTTATSFQYAWLHDRARGADWAPTTLASTRYHVRVLDTRGSRTAMAVTTGALVRADLLVLVVSAVPSEWAKSMGTVAPAAPSTMAAPVTLTTPQLVESHEMQGEGGEARYLLMVAYAMGVRQVLVAVNKMDQVQWAGDRFTAVVKDTSSVLKKIGFNVKAVAFVPVAAIAGDGIMEPPPAARAPWYLGWRRDGKLGEKTGHSLMQAIDASNPPRKLLDRALRATVLEIHPPIHHTVHADGGTSRGGPLIVGRVEAGALRVGLDVRLAPTLLRATIRSCHSGTTSPLAPAPVPNPGSTVAFVLDGIFPDEIHVGDVIGPAPTNSTKLPPSSAAAPGLPPVPRPWSSSASPPPSPTRAATSRKSGGAGANDTADPARPAAAMTLVILVLVDHARVLAPGWTPTLAVHAARVKVKVTDLVGKVDRRSGQVIEDRPRHLHPGDAAAVRCVPLVPVCVEPVADVPSMARIVLLDTMDEVGAAVARAESAAAGRGGEGVKKVMVGRERPVAVGVIKSVDKYDDDGKVFTCPRKRSV</sequence>
<dbReference type="Gene3D" id="2.40.30.10">
    <property type="entry name" value="Translation factors"/>
    <property type="match status" value="2"/>
</dbReference>
<dbReference type="InterPro" id="IPR054696">
    <property type="entry name" value="GTP-eEF1A_C"/>
</dbReference>
<dbReference type="SUPFAM" id="SSF52540">
    <property type="entry name" value="P-loop containing nucleoside triphosphate hydrolases"/>
    <property type="match status" value="1"/>
</dbReference>
<evidence type="ECO:0008006" key="9">
    <source>
        <dbReference type="Google" id="ProtNLM"/>
    </source>
</evidence>
<dbReference type="Pfam" id="PF22594">
    <property type="entry name" value="GTP-eEF1A_C"/>
    <property type="match status" value="1"/>
</dbReference>
<evidence type="ECO:0000313" key="8">
    <source>
        <dbReference type="Proteomes" id="UP000054350"/>
    </source>
</evidence>
<dbReference type="Gene3D" id="3.40.50.300">
    <property type="entry name" value="P-loop containing nucleotide triphosphate hydrolases"/>
    <property type="match status" value="1"/>
</dbReference>
<dbReference type="PANTHER" id="PTHR23115">
    <property type="entry name" value="TRANSLATION FACTOR"/>
    <property type="match status" value="1"/>
</dbReference>
<keyword evidence="8" id="KW-1185">Reference proteome</keyword>
<evidence type="ECO:0000256" key="1">
    <source>
        <dbReference type="ARBA" id="ARBA00007249"/>
    </source>
</evidence>
<protein>
    <recommendedName>
        <fullName evidence="9">Tr-type G domain-containing protein</fullName>
    </recommendedName>
</protein>